<feature type="region of interest" description="Disordered" evidence="1">
    <location>
        <begin position="1"/>
        <end position="132"/>
    </location>
</feature>
<organism evidence="2 3">
    <name type="scientific">Umbelopsis vinacea</name>
    <dbReference type="NCBI Taxonomy" id="44442"/>
    <lineage>
        <taxon>Eukaryota</taxon>
        <taxon>Fungi</taxon>
        <taxon>Fungi incertae sedis</taxon>
        <taxon>Mucoromycota</taxon>
        <taxon>Mucoromycotina</taxon>
        <taxon>Umbelopsidomycetes</taxon>
        <taxon>Umbelopsidales</taxon>
        <taxon>Umbelopsidaceae</taxon>
        <taxon>Umbelopsis</taxon>
    </lineage>
</organism>
<proteinExistence type="predicted"/>
<dbReference type="Proteomes" id="UP000612746">
    <property type="component" value="Unassembled WGS sequence"/>
</dbReference>
<dbReference type="OrthoDB" id="2361587at2759"/>
<feature type="compositionally biased region" description="Basic and acidic residues" evidence="1">
    <location>
        <begin position="86"/>
        <end position="112"/>
    </location>
</feature>
<reference evidence="2" key="1">
    <citation type="submission" date="2020-12" db="EMBL/GenBank/DDBJ databases">
        <title>Metabolic potential, ecology and presence of endohyphal bacteria is reflected in genomic diversity of Mucoromycotina.</title>
        <authorList>
            <person name="Muszewska A."/>
            <person name="Okrasinska A."/>
            <person name="Steczkiewicz K."/>
            <person name="Drgas O."/>
            <person name="Orlowska M."/>
            <person name="Perlinska-Lenart U."/>
            <person name="Aleksandrzak-Piekarczyk T."/>
            <person name="Szatraj K."/>
            <person name="Zielenkiewicz U."/>
            <person name="Pilsyk S."/>
            <person name="Malc E."/>
            <person name="Mieczkowski P."/>
            <person name="Kruszewska J.S."/>
            <person name="Biernat P."/>
            <person name="Pawlowska J."/>
        </authorList>
    </citation>
    <scope>NUCLEOTIDE SEQUENCE</scope>
    <source>
        <strain evidence="2">WA0000051536</strain>
    </source>
</reference>
<gene>
    <name evidence="2" type="ORF">INT44_003797</name>
</gene>
<feature type="compositionally biased region" description="Acidic residues" evidence="1">
    <location>
        <begin position="171"/>
        <end position="180"/>
    </location>
</feature>
<evidence type="ECO:0000313" key="2">
    <source>
        <dbReference type="EMBL" id="KAG2180790.1"/>
    </source>
</evidence>
<feature type="compositionally biased region" description="Basic residues" evidence="1">
    <location>
        <begin position="27"/>
        <end position="40"/>
    </location>
</feature>
<comment type="caution">
    <text evidence="2">The sequence shown here is derived from an EMBL/GenBank/DDBJ whole genome shotgun (WGS) entry which is preliminary data.</text>
</comment>
<sequence length="241" mass="27208">MHDDKDYDTIPVPATNSRKKSLDNLRRPHTPKRRNSHRRGITQADIIDRRTFVAVAQNKPKLKRWHSMNAIPDNKVKQPRPKGRPRKDEEAKKRHPADELDDMGNKRTKMDEEGSPSSSISSSQVMDVPESVPTNSLDFLSFAIAMSEKKRDAAERLTQSQPLPSMAPPYSDDEDMDDEPSGGYEETDGAHSYMDHDSHGKSSQSSDTYDYEDNDELDCPSSPRAEAAEAIMMFVRGGPHR</sequence>
<feature type="region of interest" description="Disordered" evidence="1">
    <location>
        <begin position="149"/>
        <end position="225"/>
    </location>
</feature>
<accession>A0A8H7PVS3</accession>
<feature type="compositionally biased region" description="Acidic residues" evidence="1">
    <location>
        <begin position="209"/>
        <end position="218"/>
    </location>
</feature>
<evidence type="ECO:0000256" key="1">
    <source>
        <dbReference type="SAM" id="MobiDB-lite"/>
    </source>
</evidence>
<name>A0A8H7PVS3_9FUNG</name>
<evidence type="ECO:0000313" key="3">
    <source>
        <dbReference type="Proteomes" id="UP000612746"/>
    </source>
</evidence>
<protein>
    <submittedName>
        <fullName evidence="2">Uncharacterized protein</fullName>
    </submittedName>
</protein>
<keyword evidence="3" id="KW-1185">Reference proteome</keyword>
<dbReference type="EMBL" id="JAEPRA010000009">
    <property type="protein sequence ID" value="KAG2180790.1"/>
    <property type="molecule type" value="Genomic_DNA"/>
</dbReference>
<dbReference type="AlphaFoldDB" id="A0A8H7PVS3"/>